<dbReference type="InterPro" id="IPR016024">
    <property type="entry name" value="ARM-type_fold"/>
</dbReference>
<dbReference type="Proteomes" id="UP000530660">
    <property type="component" value="Unassembled WGS sequence"/>
</dbReference>
<evidence type="ECO:0000256" key="4">
    <source>
        <dbReference type="ARBA" id="ARBA00022737"/>
    </source>
</evidence>
<name>A0A7J7IPK9_9RHOD</name>
<comment type="subcellular location">
    <subcellularLocation>
        <location evidence="1">Cytoplasm</location>
    </subcellularLocation>
</comment>
<evidence type="ECO:0000256" key="5">
    <source>
        <dbReference type="ARBA" id="ARBA00022927"/>
    </source>
</evidence>
<keyword evidence="3" id="KW-0963">Cytoplasm</keyword>
<dbReference type="PROSITE" id="PS50166">
    <property type="entry name" value="IMPORTIN_B_NT"/>
    <property type="match status" value="1"/>
</dbReference>
<keyword evidence="2" id="KW-0813">Transport</keyword>
<dbReference type="PANTHER" id="PTHR10527">
    <property type="entry name" value="IMPORTIN BETA"/>
    <property type="match status" value="1"/>
</dbReference>
<organism evidence="7 8">
    <name type="scientific">Cyanidiococcus yangmingshanensis</name>
    <dbReference type="NCBI Taxonomy" id="2690220"/>
    <lineage>
        <taxon>Eukaryota</taxon>
        <taxon>Rhodophyta</taxon>
        <taxon>Bangiophyceae</taxon>
        <taxon>Cyanidiales</taxon>
        <taxon>Cyanidiaceae</taxon>
        <taxon>Cyanidiococcus</taxon>
    </lineage>
</organism>
<dbReference type="InterPro" id="IPR058584">
    <property type="entry name" value="IMB1_TNPO1-like_TPR"/>
</dbReference>
<dbReference type="InterPro" id="IPR040122">
    <property type="entry name" value="Importin_beta"/>
</dbReference>
<dbReference type="Pfam" id="PF03810">
    <property type="entry name" value="IBN_N"/>
    <property type="match status" value="1"/>
</dbReference>
<dbReference type="AlphaFoldDB" id="A0A7J7IPK9"/>
<keyword evidence="5" id="KW-0653">Protein transport</keyword>
<evidence type="ECO:0000256" key="3">
    <source>
        <dbReference type="ARBA" id="ARBA00022490"/>
    </source>
</evidence>
<gene>
    <name evidence="7" type="ORF">F1559_004453</name>
</gene>
<dbReference type="InterPro" id="IPR001494">
    <property type="entry name" value="Importin-beta_N"/>
</dbReference>
<dbReference type="GO" id="GO:0031267">
    <property type="term" value="F:small GTPase binding"/>
    <property type="evidence" value="ECO:0007669"/>
    <property type="project" value="InterPro"/>
</dbReference>
<evidence type="ECO:0000256" key="1">
    <source>
        <dbReference type="ARBA" id="ARBA00004496"/>
    </source>
</evidence>
<dbReference type="OrthoDB" id="10263328at2759"/>
<feature type="domain" description="Importin N-terminal" evidence="6">
    <location>
        <begin position="22"/>
        <end position="103"/>
    </location>
</feature>
<protein>
    <recommendedName>
        <fullName evidence="6">Importin N-terminal domain-containing protein</fullName>
    </recommendedName>
</protein>
<dbReference type="SMART" id="SM00913">
    <property type="entry name" value="IBN_N"/>
    <property type="match status" value="1"/>
</dbReference>
<accession>A0A7J7IPK9</accession>
<proteinExistence type="predicted"/>
<evidence type="ECO:0000313" key="8">
    <source>
        <dbReference type="Proteomes" id="UP000530660"/>
    </source>
</evidence>
<evidence type="ECO:0000256" key="2">
    <source>
        <dbReference type="ARBA" id="ARBA00022448"/>
    </source>
</evidence>
<comment type="caution">
    <text evidence="7">The sequence shown here is derived from an EMBL/GenBank/DDBJ whole genome shotgun (WGS) entry which is preliminary data.</text>
</comment>
<dbReference type="EMBL" id="VWRR01000004">
    <property type="protein sequence ID" value="KAF6004261.1"/>
    <property type="molecule type" value="Genomic_DNA"/>
</dbReference>
<evidence type="ECO:0000313" key="7">
    <source>
        <dbReference type="EMBL" id="KAF6004261.1"/>
    </source>
</evidence>
<reference evidence="7 8" key="1">
    <citation type="journal article" date="2020" name="J. Phycol.">
        <title>Comparative genome analysis reveals Cyanidiococcus gen. nov., a new extremophilic red algal genus sister to Cyanidioschyzon (Cyanidioschyzonaceae, Rhodophyta).</title>
        <authorList>
            <person name="Liu S.-L."/>
            <person name="Chiang Y.-R."/>
            <person name="Yoon H.S."/>
            <person name="Fu H.-Y."/>
        </authorList>
    </citation>
    <scope>NUCLEOTIDE SEQUENCE [LARGE SCALE GENOMIC DNA]</scope>
    <source>
        <strain evidence="7 8">THAL066</strain>
    </source>
</reference>
<evidence type="ECO:0000259" key="6">
    <source>
        <dbReference type="PROSITE" id="PS50166"/>
    </source>
</evidence>
<keyword evidence="8" id="KW-1185">Reference proteome</keyword>
<keyword evidence="4" id="KW-0677">Repeat</keyword>
<sequence length="893" mass="98365">MSQVAAFLLQAQSPDQRVRAAAESELVRLEVGNYAQFVVELVSLLADEDSPVQARQLAGILLKNSLSGRFGTLKESASERWRTQVGSVQRKQVHDTLIRALGSVQGGAAVRRQAAQALAQVAVVDLLGGDWPELIEQLVHPLTQPEAADTFKHGCVEALGYICEEPTVAPVIAHQSNLILTALVQGMRGDMQSLAPSDGTPKESTLVRRAATTALFNALAFVAQNMENDMERDMILRTVMMAAAEPTDWELRRSAYECLVGIASRYYEKLACSSPSNEPMTFIEMAFQLTCHAIQYDHEQVAVQAIEFWSSVADEEISRLEEMQHLQNGTNKGVYLGVVEQAAPAITPLLLQCFIRRDESDDSETDSWNRIAASSTCVSLFAQVAPKVTLEAAIPFVRDNLEPQREWRFHEAALLTIGSIANTFASTTDSQTVMEVFALPLRMLESAQHEAVRDTAAWSLGRLVSHAVTLLDSTAVDAALAALQRALTDSPLVARSACYALIALIESQDESTGVPERLSSAAPPLAAALWQTAIRDDADEHNLLASAYEALISLIQSLAVESARSLAQAYLPQTMHRLEMMLQEPEVAFAGASSEPEFQIETQGLLCGLIQVLVQRSDSQVLETTAHRLVELTLQVLNRNRSAAVHEDAFMALGSIASSMEHAFAPYAAAVMPFVLAGMRNWEAYQVCAVATGTASDICRALEHHFEPYAADTMQVLLEALPNAQLSRVRETADDWLYWRRRVGAGGLVRALPRLRVSQHCSKQPGQHCKCQFWMTIQTIGFWRCVKTFSMRIRVSVNGLNAANKADMLIQRQQVEWVIRFCEQVSQEVADDEDMLRAIVGVMGDIAQTFGPGAASTIRELEWLRPIVERLCLSGRRKTTRETANWAFEVLFS</sequence>
<dbReference type="GO" id="GO:0006606">
    <property type="term" value="P:protein import into nucleus"/>
    <property type="evidence" value="ECO:0007669"/>
    <property type="project" value="InterPro"/>
</dbReference>
<dbReference type="Gene3D" id="1.25.10.10">
    <property type="entry name" value="Leucine-rich Repeat Variant"/>
    <property type="match status" value="2"/>
</dbReference>
<dbReference type="InterPro" id="IPR011989">
    <property type="entry name" value="ARM-like"/>
</dbReference>
<dbReference type="Pfam" id="PF25574">
    <property type="entry name" value="TPR_IMB1"/>
    <property type="match status" value="2"/>
</dbReference>
<dbReference type="GO" id="GO:0005737">
    <property type="term" value="C:cytoplasm"/>
    <property type="evidence" value="ECO:0007669"/>
    <property type="project" value="UniProtKB-SubCell"/>
</dbReference>
<dbReference type="SUPFAM" id="SSF48371">
    <property type="entry name" value="ARM repeat"/>
    <property type="match status" value="1"/>
</dbReference>